<dbReference type="AlphaFoldDB" id="A0A6P2D2S4"/>
<dbReference type="InterPro" id="IPR008271">
    <property type="entry name" value="Ser/Thr_kinase_AS"/>
</dbReference>
<keyword evidence="2 5" id="KW-0547">Nucleotide-binding</keyword>
<accession>A0A6P2D2S4</accession>
<evidence type="ECO:0000256" key="1">
    <source>
        <dbReference type="ARBA" id="ARBA00022679"/>
    </source>
</evidence>
<dbReference type="PROSITE" id="PS00108">
    <property type="entry name" value="PROTEIN_KINASE_ST"/>
    <property type="match status" value="1"/>
</dbReference>
<keyword evidence="9" id="KW-0723">Serine/threonine-protein kinase</keyword>
<dbReference type="Gene3D" id="3.30.200.20">
    <property type="entry name" value="Phosphorylase Kinase, domain 1"/>
    <property type="match status" value="1"/>
</dbReference>
<evidence type="ECO:0000313" key="10">
    <source>
        <dbReference type="Proteomes" id="UP000464178"/>
    </source>
</evidence>
<dbReference type="PANTHER" id="PTHR43289:SF6">
    <property type="entry name" value="SERINE_THREONINE-PROTEIN KINASE NEKL-3"/>
    <property type="match status" value="1"/>
</dbReference>
<evidence type="ECO:0000256" key="6">
    <source>
        <dbReference type="SAM" id="MobiDB-lite"/>
    </source>
</evidence>
<reference evidence="9 10" key="1">
    <citation type="submission" date="2019-05" db="EMBL/GenBank/DDBJ databases">
        <authorList>
            <consortium name="Science for Life Laboratories"/>
        </authorList>
    </citation>
    <scope>NUCLEOTIDE SEQUENCE [LARGE SCALE GENOMIC DNA]</scope>
    <source>
        <strain evidence="9">Soil9</strain>
    </source>
</reference>
<dbReference type="InterPro" id="IPR013976">
    <property type="entry name" value="HDOD"/>
</dbReference>
<dbReference type="PROSITE" id="PS00107">
    <property type="entry name" value="PROTEIN_KINASE_ATP"/>
    <property type="match status" value="1"/>
</dbReference>
<dbReference type="GO" id="GO:0004674">
    <property type="term" value="F:protein serine/threonine kinase activity"/>
    <property type="evidence" value="ECO:0007669"/>
    <property type="project" value="UniProtKB-KW"/>
</dbReference>
<dbReference type="Gene3D" id="1.10.510.10">
    <property type="entry name" value="Transferase(Phosphotransferase) domain 1"/>
    <property type="match status" value="1"/>
</dbReference>
<evidence type="ECO:0000256" key="2">
    <source>
        <dbReference type="ARBA" id="ARBA00022741"/>
    </source>
</evidence>
<dbReference type="InterPro" id="IPR011009">
    <property type="entry name" value="Kinase-like_dom_sf"/>
</dbReference>
<evidence type="ECO:0000259" key="8">
    <source>
        <dbReference type="PROSITE" id="PS51833"/>
    </source>
</evidence>
<dbReference type="InterPro" id="IPR000719">
    <property type="entry name" value="Prot_kinase_dom"/>
</dbReference>
<feature type="compositionally biased region" description="Low complexity" evidence="6">
    <location>
        <begin position="384"/>
        <end position="395"/>
    </location>
</feature>
<dbReference type="SMART" id="SM00220">
    <property type="entry name" value="S_TKc"/>
    <property type="match status" value="1"/>
</dbReference>
<dbReference type="KEGG" id="gms:SOIL9_40240"/>
<dbReference type="Proteomes" id="UP000464178">
    <property type="component" value="Chromosome"/>
</dbReference>
<evidence type="ECO:0000256" key="5">
    <source>
        <dbReference type="PROSITE-ProRule" id="PRU10141"/>
    </source>
</evidence>
<feature type="region of interest" description="Disordered" evidence="6">
    <location>
        <begin position="334"/>
        <end position="398"/>
    </location>
</feature>
<gene>
    <name evidence="9" type="ORF">SOIL9_40240</name>
</gene>
<dbReference type="Gene3D" id="1.10.3210.10">
    <property type="entry name" value="Hypothetical protein af1432"/>
    <property type="match status" value="1"/>
</dbReference>
<dbReference type="EMBL" id="LR593886">
    <property type="protein sequence ID" value="VTR93690.1"/>
    <property type="molecule type" value="Genomic_DNA"/>
</dbReference>
<feature type="region of interest" description="Disordered" evidence="6">
    <location>
        <begin position="1"/>
        <end position="20"/>
    </location>
</feature>
<proteinExistence type="predicted"/>
<dbReference type="Pfam" id="PF08668">
    <property type="entry name" value="HDOD"/>
    <property type="match status" value="1"/>
</dbReference>
<feature type="domain" description="HDOD" evidence="8">
    <location>
        <begin position="33"/>
        <end position="227"/>
    </location>
</feature>
<dbReference type="PROSITE" id="PS50011">
    <property type="entry name" value="PROTEIN_KINASE_DOM"/>
    <property type="match status" value="1"/>
</dbReference>
<feature type="binding site" evidence="5">
    <location>
        <position position="473"/>
    </location>
    <ligand>
        <name>ATP</name>
        <dbReference type="ChEBI" id="CHEBI:30616"/>
    </ligand>
</feature>
<dbReference type="InterPro" id="IPR017441">
    <property type="entry name" value="Protein_kinase_ATP_BS"/>
</dbReference>
<keyword evidence="10" id="KW-1185">Reference proteome</keyword>
<evidence type="ECO:0000259" key="7">
    <source>
        <dbReference type="PROSITE" id="PS50011"/>
    </source>
</evidence>
<evidence type="ECO:0000256" key="4">
    <source>
        <dbReference type="ARBA" id="ARBA00022840"/>
    </source>
</evidence>
<dbReference type="PROSITE" id="PS51833">
    <property type="entry name" value="HDOD"/>
    <property type="match status" value="1"/>
</dbReference>
<dbReference type="SUPFAM" id="SSF56112">
    <property type="entry name" value="Protein kinase-like (PK-like)"/>
    <property type="match status" value="1"/>
</dbReference>
<keyword evidence="3 9" id="KW-0418">Kinase</keyword>
<dbReference type="CDD" id="cd14014">
    <property type="entry name" value="STKc_PknB_like"/>
    <property type="match status" value="1"/>
</dbReference>
<dbReference type="PANTHER" id="PTHR43289">
    <property type="entry name" value="MITOGEN-ACTIVATED PROTEIN KINASE KINASE KINASE 20-RELATED"/>
    <property type="match status" value="1"/>
</dbReference>
<feature type="domain" description="Protein kinase" evidence="7">
    <location>
        <begin position="444"/>
        <end position="707"/>
    </location>
</feature>
<keyword evidence="1" id="KW-0808">Transferase</keyword>
<dbReference type="SUPFAM" id="SSF109604">
    <property type="entry name" value="HD-domain/PDEase-like"/>
    <property type="match status" value="1"/>
</dbReference>
<organism evidence="9 10">
    <name type="scientific">Gemmata massiliana</name>
    <dbReference type="NCBI Taxonomy" id="1210884"/>
    <lineage>
        <taxon>Bacteria</taxon>
        <taxon>Pseudomonadati</taxon>
        <taxon>Planctomycetota</taxon>
        <taxon>Planctomycetia</taxon>
        <taxon>Gemmatales</taxon>
        <taxon>Gemmataceae</taxon>
        <taxon>Gemmata</taxon>
    </lineage>
</organism>
<keyword evidence="4 5" id="KW-0067">ATP-binding</keyword>
<sequence length="707" mass="75832">MSVTLSAQSPTPSNSRSRRRDAVLATVLDPRRLPTPPAVALQVVSAASRPDCNPNEIVRLLSQDPALCAKLLKAVNSCLYGLSKPIASLERAITVLGLGPVRSLALGLSLPAIKTGPADPETRAYQITSVAGAIIARDLSARTPRSSPADDMVAGLLRDMGAVLLQQTYPDAWRDMTERWGDHLLAQACEAEEETFGINHADVTAELLSIWKLPPEIVQPIRFHHNPEQLAGAAKAVSRRAELLYFSGLLASLDTVVRHPTVLEYVLDVARTQYGLPKPELIRFMRGIVPKIIDFGELLNRDVRDCPNFAEALTAGGQELVNLAVETNRTRLSGAVPTSGVRQIPVPGGVVPPSQARSAPAPGGQVPQSHARPAPTPAPSGHGTSPQPAPQSQTQYDVWSSAGATLDAGTGRRAAGSKSGPTLPEFRPGFLEQFPVSGCQLGDYELREILGRGAMGIVFKGYEPSLARFVAIKMLAPETSADPRVRERFAREARAGAAVRHENVVTIYAVRELGGISYLAMEYVQGVALDRYIEKKNPLPVTTIVQLARQIALGLAAAHKRGIIHRDIKPANIILEYETNTAKIADFGLARNGADGGNLSQTGGLIGTPYFMAPEQIQGQPATVASDLFSLGGVLYSLCTGIPPFPEKSLAAVLYAVCSAEPKPIYKLRSDIPQWLEDVVMKLLSKDPTQRFKNASEVADALIKSTH</sequence>
<protein>
    <submittedName>
        <fullName evidence="9">Uncharacterized protein</fullName>
    </submittedName>
</protein>
<dbReference type="GO" id="GO:0005524">
    <property type="term" value="F:ATP binding"/>
    <property type="evidence" value="ECO:0007669"/>
    <property type="project" value="UniProtKB-UniRule"/>
</dbReference>
<feature type="region of interest" description="Disordered" evidence="6">
    <location>
        <begin position="407"/>
        <end position="426"/>
    </location>
</feature>
<dbReference type="Pfam" id="PF00069">
    <property type="entry name" value="Pkinase"/>
    <property type="match status" value="1"/>
</dbReference>
<evidence type="ECO:0000256" key="3">
    <source>
        <dbReference type="ARBA" id="ARBA00022777"/>
    </source>
</evidence>
<name>A0A6P2D2S4_9BACT</name>
<evidence type="ECO:0000313" key="9">
    <source>
        <dbReference type="EMBL" id="VTR93690.1"/>
    </source>
</evidence>